<dbReference type="EMBL" id="KZ825797">
    <property type="protein sequence ID" value="PYI00182.1"/>
    <property type="molecule type" value="Genomic_DNA"/>
</dbReference>
<dbReference type="InterPro" id="IPR038883">
    <property type="entry name" value="AN11006-like"/>
</dbReference>
<dbReference type="VEuPathDB" id="FungiDB:BO71DRAFT_393786"/>
<keyword evidence="3" id="KW-1185">Reference proteome</keyword>
<evidence type="ECO:0000313" key="2">
    <source>
        <dbReference type="EMBL" id="PYI00182.1"/>
    </source>
</evidence>
<dbReference type="Proteomes" id="UP000247810">
    <property type="component" value="Unassembled WGS sequence"/>
</dbReference>
<evidence type="ECO:0000256" key="1">
    <source>
        <dbReference type="SAM" id="MobiDB-lite"/>
    </source>
</evidence>
<gene>
    <name evidence="2" type="ORF">BO71DRAFT_393786</name>
</gene>
<name>A0A319DRH3_9EURO</name>
<dbReference type="OrthoDB" id="2951834at2759"/>
<feature type="region of interest" description="Disordered" evidence="1">
    <location>
        <begin position="1"/>
        <end position="32"/>
    </location>
</feature>
<dbReference type="PANTHER" id="PTHR42085:SF2">
    <property type="entry name" value="F-BOX DOMAIN-CONTAINING PROTEIN"/>
    <property type="match status" value="1"/>
</dbReference>
<evidence type="ECO:0000313" key="3">
    <source>
        <dbReference type="Proteomes" id="UP000247810"/>
    </source>
</evidence>
<dbReference type="PANTHER" id="PTHR42085">
    <property type="entry name" value="F-BOX DOMAIN-CONTAINING PROTEIN"/>
    <property type="match status" value="1"/>
</dbReference>
<proteinExistence type="predicted"/>
<reference evidence="2 3" key="1">
    <citation type="submission" date="2018-02" db="EMBL/GenBank/DDBJ databases">
        <title>The genomes of Aspergillus section Nigri reveals drivers in fungal speciation.</title>
        <authorList>
            <consortium name="DOE Joint Genome Institute"/>
            <person name="Vesth T.C."/>
            <person name="Nybo J."/>
            <person name="Theobald S."/>
            <person name="Brandl J."/>
            <person name="Frisvad J.C."/>
            <person name="Nielsen K.F."/>
            <person name="Lyhne E.K."/>
            <person name="Kogle M.E."/>
            <person name="Kuo A."/>
            <person name="Riley R."/>
            <person name="Clum A."/>
            <person name="Nolan M."/>
            <person name="Lipzen A."/>
            <person name="Salamov A."/>
            <person name="Henrissat B."/>
            <person name="Wiebenga A."/>
            <person name="De vries R.P."/>
            <person name="Grigoriev I.V."/>
            <person name="Mortensen U.H."/>
            <person name="Andersen M.R."/>
            <person name="Baker S.E."/>
        </authorList>
    </citation>
    <scope>NUCLEOTIDE SEQUENCE [LARGE SCALE GENOMIC DNA]</scope>
    <source>
        <strain evidence="2 3">CBS 707.79</strain>
    </source>
</reference>
<feature type="compositionally biased region" description="Basic and acidic residues" evidence="1">
    <location>
        <begin position="10"/>
        <end position="21"/>
    </location>
</feature>
<accession>A0A319DRH3</accession>
<dbReference type="AlphaFoldDB" id="A0A319DRH3"/>
<organism evidence="2 3">
    <name type="scientific">Aspergillus ellipticus CBS 707.79</name>
    <dbReference type="NCBI Taxonomy" id="1448320"/>
    <lineage>
        <taxon>Eukaryota</taxon>
        <taxon>Fungi</taxon>
        <taxon>Dikarya</taxon>
        <taxon>Ascomycota</taxon>
        <taxon>Pezizomycotina</taxon>
        <taxon>Eurotiomycetes</taxon>
        <taxon>Eurotiomycetidae</taxon>
        <taxon>Eurotiales</taxon>
        <taxon>Aspergillaceae</taxon>
        <taxon>Aspergillus</taxon>
        <taxon>Aspergillus subgen. Circumdati</taxon>
    </lineage>
</organism>
<sequence length="376" mass="44205">MKKLLRQIYRRQEKPEQDGKSPRKSKPRRSVLWRMKSTTTTANIEAIDTPPFPFLSLPREIRDLVYRELLTVSPDGGLWIRYSRTRRRWWDATPYCPTPEPSDPRPRVSMAILLTCKTLREEALPILFNSNQVWLDGPPTQCLQSLSSLPSASCSGIRYLKLWMDAYLDCGRRTGFLPDLAPEEKERHQGRVDRELVAPWLDIFTHIENKMPQLHTLHIQLGPNRSWHARSIGSVSPEWQQFFAKSRIEKVREMMQITTLRVDASLDFCHEVQEREWEPFRDLRSDLRRVRAFEEVSVEWDQFFFLCSASEQFPETDLCFSLRRRRVEEGTEAEERRTPDPLPEYRAIHSLEDAVFPMVCSFGTGMPPRSPSNNRW</sequence>
<protein>
    <submittedName>
        <fullName evidence="2">Uncharacterized protein</fullName>
    </submittedName>
</protein>
<feature type="compositionally biased region" description="Basic residues" evidence="1">
    <location>
        <begin position="22"/>
        <end position="31"/>
    </location>
</feature>